<evidence type="ECO:0000256" key="5">
    <source>
        <dbReference type="ARBA" id="ARBA00020267"/>
    </source>
</evidence>
<keyword evidence="14" id="KW-1185">Reference proteome</keyword>
<evidence type="ECO:0000256" key="8">
    <source>
        <dbReference type="ARBA" id="ARBA00022694"/>
    </source>
</evidence>
<evidence type="ECO:0000313" key="13">
    <source>
        <dbReference type="EMBL" id="KAF3046940.1"/>
    </source>
</evidence>
<keyword evidence="7 11" id="KW-0853">WD repeat</keyword>
<keyword evidence="10" id="KW-0539">Nucleus</keyword>
<dbReference type="EMBL" id="SWKV01000003">
    <property type="protein sequence ID" value="KAF3046940.1"/>
    <property type="molecule type" value="Genomic_DNA"/>
</dbReference>
<dbReference type="InterPro" id="IPR037289">
    <property type="entry name" value="Elp2"/>
</dbReference>
<dbReference type="InterPro" id="IPR001680">
    <property type="entry name" value="WD40_rpt"/>
</dbReference>
<organism evidence="13 14">
    <name type="scientific">Didymella heteroderae</name>
    <dbReference type="NCBI Taxonomy" id="1769908"/>
    <lineage>
        <taxon>Eukaryota</taxon>
        <taxon>Fungi</taxon>
        <taxon>Dikarya</taxon>
        <taxon>Ascomycota</taxon>
        <taxon>Pezizomycotina</taxon>
        <taxon>Dothideomycetes</taxon>
        <taxon>Pleosporomycetidae</taxon>
        <taxon>Pleosporales</taxon>
        <taxon>Pleosporineae</taxon>
        <taxon>Didymellaceae</taxon>
        <taxon>Didymella</taxon>
    </lineage>
</organism>
<feature type="repeat" description="WD" evidence="11">
    <location>
        <begin position="54"/>
        <end position="99"/>
    </location>
</feature>
<dbReference type="PROSITE" id="PS50082">
    <property type="entry name" value="WD_REPEATS_2"/>
    <property type="match status" value="7"/>
</dbReference>
<feature type="repeat" description="WD" evidence="11">
    <location>
        <begin position="203"/>
        <end position="250"/>
    </location>
</feature>
<keyword evidence="6" id="KW-0963">Cytoplasm</keyword>
<evidence type="ECO:0000256" key="2">
    <source>
        <dbReference type="ARBA" id="ARBA00004496"/>
    </source>
</evidence>
<evidence type="ECO:0000256" key="9">
    <source>
        <dbReference type="ARBA" id="ARBA00022737"/>
    </source>
</evidence>
<feature type="region of interest" description="Disordered" evidence="12">
    <location>
        <begin position="778"/>
        <end position="801"/>
    </location>
</feature>
<feature type="repeat" description="WD" evidence="11">
    <location>
        <begin position="395"/>
        <end position="427"/>
    </location>
</feature>
<dbReference type="PANTHER" id="PTHR44111:SF1">
    <property type="entry name" value="ELONGATOR COMPLEX PROTEIN 2"/>
    <property type="match status" value="1"/>
</dbReference>
<name>A0A9P4X035_9PLEO</name>
<dbReference type="InterPro" id="IPR015943">
    <property type="entry name" value="WD40/YVTN_repeat-like_dom_sf"/>
</dbReference>
<dbReference type="FunFam" id="2.130.10.10:FF:000400">
    <property type="entry name" value="Elongator acetyltransferase complex subunit 2"/>
    <property type="match status" value="1"/>
</dbReference>
<evidence type="ECO:0000256" key="12">
    <source>
        <dbReference type="SAM" id="MobiDB-lite"/>
    </source>
</evidence>
<feature type="repeat" description="WD" evidence="11">
    <location>
        <begin position="105"/>
        <end position="146"/>
    </location>
</feature>
<feature type="repeat" description="WD" evidence="11">
    <location>
        <begin position="289"/>
        <end position="323"/>
    </location>
</feature>
<reference evidence="13" key="1">
    <citation type="submission" date="2019-04" db="EMBL/GenBank/DDBJ databases">
        <title>Sequencing of skin fungus with MAO and IRED activity.</title>
        <authorList>
            <person name="Marsaioli A.J."/>
            <person name="Bonatto J.M.C."/>
            <person name="Reis Junior O."/>
        </authorList>
    </citation>
    <scope>NUCLEOTIDE SEQUENCE</scope>
    <source>
        <strain evidence="13">28M1</strain>
    </source>
</reference>
<dbReference type="GO" id="GO:0005634">
    <property type="term" value="C:nucleus"/>
    <property type="evidence" value="ECO:0007669"/>
    <property type="project" value="UniProtKB-SubCell"/>
</dbReference>
<evidence type="ECO:0000256" key="11">
    <source>
        <dbReference type="PROSITE-ProRule" id="PRU00221"/>
    </source>
</evidence>
<dbReference type="SMART" id="SM00320">
    <property type="entry name" value="WD40"/>
    <property type="match status" value="11"/>
</dbReference>
<dbReference type="PROSITE" id="PS50294">
    <property type="entry name" value="WD_REPEATS_REGION"/>
    <property type="match status" value="4"/>
</dbReference>
<evidence type="ECO:0000256" key="7">
    <source>
        <dbReference type="ARBA" id="ARBA00022574"/>
    </source>
</evidence>
<evidence type="ECO:0000256" key="6">
    <source>
        <dbReference type="ARBA" id="ARBA00022490"/>
    </source>
</evidence>
<protein>
    <recommendedName>
        <fullName evidence="5">Elongator complex protein 2</fullName>
    </recommendedName>
</protein>
<evidence type="ECO:0000313" key="14">
    <source>
        <dbReference type="Proteomes" id="UP000758155"/>
    </source>
</evidence>
<feature type="repeat" description="WD" evidence="11">
    <location>
        <begin position="663"/>
        <end position="705"/>
    </location>
</feature>
<comment type="subcellular location">
    <subcellularLocation>
        <location evidence="2">Cytoplasm</location>
    </subcellularLocation>
    <subcellularLocation>
        <location evidence="1">Nucleus</location>
    </subcellularLocation>
</comment>
<dbReference type="GO" id="GO:0002098">
    <property type="term" value="P:tRNA wobble uridine modification"/>
    <property type="evidence" value="ECO:0007669"/>
    <property type="project" value="InterPro"/>
</dbReference>
<keyword evidence="8" id="KW-0819">tRNA processing</keyword>
<dbReference type="Pfam" id="PF00400">
    <property type="entry name" value="WD40"/>
    <property type="match status" value="8"/>
</dbReference>
<evidence type="ECO:0000256" key="10">
    <source>
        <dbReference type="ARBA" id="ARBA00023242"/>
    </source>
</evidence>
<gene>
    <name evidence="13" type="ORF">E8E12_008444</name>
</gene>
<evidence type="ECO:0000256" key="1">
    <source>
        <dbReference type="ARBA" id="ARBA00004123"/>
    </source>
</evidence>
<dbReference type="SUPFAM" id="SSF50978">
    <property type="entry name" value="WD40 repeat-like"/>
    <property type="match status" value="2"/>
</dbReference>
<evidence type="ECO:0000256" key="3">
    <source>
        <dbReference type="ARBA" id="ARBA00005043"/>
    </source>
</evidence>
<comment type="similarity">
    <text evidence="4">Belongs to the WD repeat ELP2 family.</text>
</comment>
<comment type="pathway">
    <text evidence="3">tRNA modification; 5-methoxycarbonylmethyl-2-thiouridine-tRNA biosynthesis.</text>
</comment>
<dbReference type="GO" id="GO:0033588">
    <property type="term" value="C:elongator holoenzyme complex"/>
    <property type="evidence" value="ECO:0007669"/>
    <property type="project" value="InterPro"/>
</dbReference>
<dbReference type="Gene3D" id="2.130.10.10">
    <property type="entry name" value="YVTN repeat-like/Quinoprotein amine dehydrogenase"/>
    <property type="match status" value="4"/>
</dbReference>
<proteinExistence type="inferred from homology"/>
<dbReference type="OrthoDB" id="27911at2759"/>
<keyword evidence="9" id="KW-0677">Repeat</keyword>
<dbReference type="AlphaFoldDB" id="A0A9P4X035"/>
<dbReference type="InterPro" id="IPR036322">
    <property type="entry name" value="WD40_repeat_dom_sf"/>
</dbReference>
<dbReference type="Proteomes" id="UP000758155">
    <property type="component" value="Unassembled WGS sequence"/>
</dbReference>
<dbReference type="PANTHER" id="PTHR44111">
    <property type="entry name" value="ELONGATOR COMPLEX PROTEIN 2"/>
    <property type="match status" value="1"/>
</dbReference>
<comment type="caution">
    <text evidence="13">The sequence shown here is derived from an EMBL/GenBank/DDBJ whole genome shotgun (WGS) entry which is preliminary data.</text>
</comment>
<feature type="repeat" description="WD" evidence="11">
    <location>
        <begin position="616"/>
        <end position="657"/>
    </location>
</feature>
<dbReference type="InterPro" id="IPR020472">
    <property type="entry name" value="WD40_PAC1"/>
</dbReference>
<dbReference type="GO" id="GO:0005737">
    <property type="term" value="C:cytoplasm"/>
    <property type="evidence" value="ECO:0007669"/>
    <property type="project" value="UniProtKB-SubCell"/>
</dbReference>
<evidence type="ECO:0000256" key="4">
    <source>
        <dbReference type="ARBA" id="ARBA00005881"/>
    </source>
</evidence>
<sequence>MNISSEFISIGGNRNPAAADWDENGSGLLAFGADNCIALWDPQDEHFRGVHTALNGHTKTVNAVKFFPTISTHVSVLLSGAADNTVRIWRAQDDKSSTYACVRTISGHNNPITKIATLPGSNVFATGSSDGSVKIWKLVHDDTFTSIDVELLQTIVLKPKYFPLILALGQLDAGSMVLAITGTRPTIQIFVSRDTQFELSATLTGHEGWIRALDFSRESSDPSSDLLLASASQDKYIRLWRFHQGNELPVASSALNDPALGGLVKSLSNKAHWIESATSKHSITFEALLLGHEDWIYTASWRHRDGKLQLLSTSEDNSLSIWESDPTSGVWVCITRLGEISAQKGSTSATGSAGGFWIGLWSPDGNSVVSLGRTGSWRKWTYSAVTDMWAQQVAITGHVREVKGVTWSRDGAYLLSTSQDQTTRLFSEWKRDRTTSSWHEFSRPQIHGYDLNCVDAISESQFVSGADEKLLRVFDEPKGVAEMLSKLCNIQTKDTTDLPDAANIPVLGLSNKAIQAVGDDEPVGDGEEDEREAVDPASIIKKSALVFSHPPFEDHLARHLLWPETEKLYGHGYEISTVAVSRDGTLVATACRASSIDHAVIRLYDTKEWLELKPALKAHSLTVTALQFSPNDKYLLSVGRDRQWVIWERSEEPSLYIQKYSNPKGHSRMILNCAWTPLAQPTFLTAGRDKSVKIWQITNDDVQLKGIVTANASVTAVASSERVFDGTIWFAFGTETGEVGIVSARANGLDKAEVIMVSADISPAKTINQIAWRPGRDEEKRQQIAVATDDSSTRTDYGNVA</sequence>
<dbReference type="PRINTS" id="PR00320">
    <property type="entry name" value="GPROTEINBRPT"/>
</dbReference>
<accession>A0A9P4X035</accession>